<protein>
    <submittedName>
        <fullName evidence="1">Glutamate racemase</fullName>
    </submittedName>
</protein>
<organism evidence="1 2">
    <name type="scientific">Peptoniphilus koenoeneniae</name>
    <dbReference type="NCBI Taxonomy" id="507751"/>
    <lineage>
        <taxon>Bacteria</taxon>
        <taxon>Bacillati</taxon>
        <taxon>Bacillota</taxon>
        <taxon>Tissierellia</taxon>
        <taxon>Tissierellales</taxon>
        <taxon>Peptoniphilaceae</taxon>
        <taxon>Peptoniphilus</taxon>
    </lineage>
</organism>
<dbReference type="Proteomes" id="UP001236559">
    <property type="component" value="Unassembled WGS sequence"/>
</dbReference>
<gene>
    <name evidence="1" type="ORF">J2S72_000194</name>
</gene>
<accession>A0ABU0ASE8</accession>
<dbReference type="SUPFAM" id="SSF53681">
    <property type="entry name" value="Aspartate/glutamate racemase"/>
    <property type="match status" value="1"/>
</dbReference>
<evidence type="ECO:0000313" key="1">
    <source>
        <dbReference type="EMBL" id="MDQ0274198.1"/>
    </source>
</evidence>
<comment type="caution">
    <text evidence="1">The sequence shown here is derived from an EMBL/GenBank/DDBJ whole genome shotgun (WGS) entry which is preliminary data.</text>
</comment>
<keyword evidence="2" id="KW-1185">Reference proteome</keyword>
<dbReference type="RefSeq" id="WP_023056233.1">
    <property type="nucleotide sequence ID" value="NZ_JAUSTN010000001.1"/>
</dbReference>
<name>A0ABU0ASE8_9FIRM</name>
<sequence>MKIAVTAGTPVDTGLGCKIIEDHGYEALSFPVAKNPEEQDRLQFLGQSTLEKKVEEIIDIGKEKDAKALFIYCNSLSTAIDYKKIEKNKNFKIITPLKVYEEYAKNFKSLGVIGANSQAVHGIEKVMKSQNLKLNLVTLGILPLVISIENHEEPKEIIEKLDIKNLLKFFENIKIDGGNIEALVLGCTHFPYIKDELYKISKLNILDPAEGMLELLDKIVK</sequence>
<dbReference type="EMBL" id="JAUSTN010000001">
    <property type="protein sequence ID" value="MDQ0274198.1"/>
    <property type="molecule type" value="Genomic_DNA"/>
</dbReference>
<proteinExistence type="predicted"/>
<evidence type="ECO:0000313" key="2">
    <source>
        <dbReference type="Proteomes" id="UP001236559"/>
    </source>
</evidence>
<dbReference type="InterPro" id="IPR001920">
    <property type="entry name" value="Asp/Glu_race"/>
</dbReference>
<dbReference type="InterPro" id="IPR033134">
    <property type="entry name" value="Asp/Glu_racemase_AS_2"/>
</dbReference>
<dbReference type="PROSITE" id="PS00924">
    <property type="entry name" value="ASP_GLU_RACEMASE_2"/>
    <property type="match status" value="1"/>
</dbReference>
<dbReference type="Gene3D" id="3.40.50.1860">
    <property type="match status" value="2"/>
</dbReference>
<reference evidence="1 2" key="1">
    <citation type="submission" date="2023-07" db="EMBL/GenBank/DDBJ databases">
        <title>Genomic Encyclopedia of Type Strains, Phase IV (KMG-IV): sequencing the most valuable type-strain genomes for metagenomic binning, comparative biology and taxonomic classification.</title>
        <authorList>
            <person name="Goeker M."/>
        </authorList>
    </citation>
    <scope>NUCLEOTIDE SEQUENCE [LARGE SCALE GENOMIC DNA]</scope>
    <source>
        <strain evidence="1 2">DSM 22616</strain>
    </source>
</reference>